<dbReference type="AlphaFoldDB" id="A0A317K0P8"/>
<protein>
    <submittedName>
        <fullName evidence="7">Copper resistance protein CopC</fullName>
    </submittedName>
</protein>
<feature type="chain" id="PRO_5043163657" evidence="5">
    <location>
        <begin position="34"/>
        <end position="204"/>
    </location>
</feature>
<dbReference type="SUPFAM" id="SSF81296">
    <property type="entry name" value="E set domains"/>
    <property type="match status" value="1"/>
</dbReference>
<keyword evidence="4" id="KW-0812">Transmembrane</keyword>
<gene>
    <name evidence="7" type="ORF">DLJ46_18910</name>
</gene>
<dbReference type="Pfam" id="PF04234">
    <property type="entry name" value="CopC"/>
    <property type="match status" value="1"/>
</dbReference>
<feature type="transmembrane region" description="Helical" evidence="4">
    <location>
        <begin position="178"/>
        <end position="198"/>
    </location>
</feature>
<proteinExistence type="predicted"/>
<dbReference type="Proteomes" id="UP000245683">
    <property type="component" value="Unassembled WGS sequence"/>
</dbReference>
<evidence type="ECO:0000313" key="8">
    <source>
        <dbReference type="Proteomes" id="UP000245683"/>
    </source>
</evidence>
<comment type="caution">
    <text evidence="7">The sequence shown here is derived from an EMBL/GenBank/DDBJ whole genome shotgun (WGS) entry which is preliminary data.</text>
</comment>
<dbReference type="Gene3D" id="2.60.40.1220">
    <property type="match status" value="1"/>
</dbReference>
<evidence type="ECO:0000259" key="6">
    <source>
        <dbReference type="Pfam" id="PF04234"/>
    </source>
</evidence>
<dbReference type="InterPro" id="IPR014755">
    <property type="entry name" value="Cu-Rt/internalin_Ig-like"/>
</dbReference>
<evidence type="ECO:0000256" key="3">
    <source>
        <dbReference type="SAM" id="MobiDB-lite"/>
    </source>
</evidence>
<dbReference type="GO" id="GO:0005507">
    <property type="term" value="F:copper ion binding"/>
    <property type="evidence" value="ECO:0007669"/>
    <property type="project" value="InterPro"/>
</dbReference>
<organism evidence="7 8">
    <name type="scientific">Micromonospora globispora</name>
    <dbReference type="NCBI Taxonomy" id="1450148"/>
    <lineage>
        <taxon>Bacteria</taxon>
        <taxon>Bacillati</taxon>
        <taxon>Actinomycetota</taxon>
        <taxon>Actinomycetes</taxon>
        <taxon>Micromonosporales</taxon>
        <taxon>Micromonosporaceae</taxon>
        <taxon>Micromonospora</taxon>
    </lineage>
</organism>
<evidence type="ECO:0000313" key="7">
    <source>
        <dbReference type="EMBL" id="PWU46180.1"/>
    </source>
</evidence>
<evidence type="ECO:0000256" key="5">
    <source>
        <dbReference type="SAM" id="SignalP"/>
    </source>
</evidence>
<keyword evidence="8" id="KW-1185">Reference proteome</keyword>
<evidence type="ECO:0000256" key="4">
    <source>
        <dbReference type="SAM" id="Phobius"/>
    </source>
</evidence>
<sequence>MGGRVARATRTRIAVLGVALGVSVVLPATPAAAHNSLTGSDPRDGARLAAAPKRIELRFLATPAPATTKITVTGPADAPATGGAPTFSGNRVSVPFSPGAAGRYVVGYRVASIDGHAVTGEISFTLTTGTSARPPSAGASAPTTAAPAAPTGSGVSATPAADVVPAADRRWDDGGSGWLWALGAMVVLALLGGGLLLYRRTRPR</sequence>
<dbReference type="RefSeq" id="WP_109945966.1">
    <property type="nucleotide sequence ID" value="NZ_QGGF01000562.1"/>
</dbReference>
<feature type="signal peptide" evidence="5">
    <location>
        <begin position="1"/>
        <end position="33"/>
    </location>
</feature>
<feature type="compositionally biased region" description="Low complexity" evidence="3">
    <location>
        <begin position="129"/>
        <end position="158"/>
    </location>
</feature>
<feature type="domain" description="CopC" evidence="6">
    <location>
        <begin position="34"/>
        <end position="126"/>
    </location>
</feature>
<feature type="region of interest" description="Disordered" evidence="3">
    <location>
        <begin position="127"/>
        <end position="158"/>
    </location>
</feature>
<evidence type="ECO:0000256" key="2">
    <source>
        <dbReference type="ARBA" id="ARBA00023008"/>
    </source>
</evidence>
<dbReference type="InterPro" id="IPR007348">
    <property type="entry name" value="CopC_dom"/>
</dbReference>
<keyword evidence="1 5" id="KW-0732">Signal</keyword>
<keyword evidence="4" id="KW-0472">Membrane</keyword>
<keyword evidence="2" id="KW-0186">Copper</keyword>
<dbReference type="OrthoDB" id="5242236at2"/>
<evidence type="ECO:0000256" key="1">
    <source>
        <dbReference type="ARBA" id="ARBA00022729"/>
    </source>
</evidence>
<name>A0A317K0P8_9ACTN</name>
<keyword evidence="4" id="KW-1133">Transmembrane helix</keyword>
<dbReference type="GO" id="GO:0046688">
    <property type="term" value="P:response to copper ion"/>
    <property type="evidence" value="ECO:0007669"/>
    <property type="project" value="InterPro"/>
</dbReference>
<accession>A0A317K0P8</accession>
<dbReference type="InterPro" id="IPR014756">
    <property type="entry name" value="Ig_E-set"/>
</dbReference>
<dbReference type="EMBL" id="QGSV01000227">
    <property type="protein sequence ID" value="PWU46180.1"/>
    <property type="molecule type" value="Genomic_DNA"/>
</dbReference>
<dbReference type="GO" id="GO:0042597">
    <property type="term" value="C:periplasmic space"/>
    <property type="evidence" value="ECO:0007669"/>
    <property type="project" value="InterPro"/>
</dbReference>
<reference evidence="8" key="1">
    <citation type="submission" date="2018-05" db="EMBL/GenBank/DDBJ databases">
        <title>Micromonospora globispora sp. nov. and Micromonospora rugosa sp. nov., isolated from marine sediment.</title>
        <authorList>
            <person name="Carro L."/>
            <person name="Aysel V."/>
            <person name="Cetin D."/>
            <person name="Igual J.M."/>
            <person name="Klenk H.-P."/>
            <person name="Trujillo M.E."/>
            <person name="Sahin N."/>
        </authorList>
    </citation>
    <scope>NUCLEOTIDE SEQUENCE [LARGE SCALE GENOMIC DNA]</scope>
    <source>
        <strain evidence="8">S2904</strain>
    </source>
</reference>